<evidence type="ECO:0000256" key="2">
    <source>
        <dbReference type="ARBA" id="ARBA00023125"/>
    </source>
</evidence>
<reference evidence="5 6" key="1">
    <citation type="submission" date="2020-08" db="EMBL/GenBank/DDBJ databases">
        <title>Genomic Encyclopedia of Type Strains, Phase IV (KMG-IV): sequencing the most valuable type-strain genomes for metagenomic binning, comparative biology and taxonomic classification.</title>
        <authorList>
            <person name="Goeker M."/>
        </authorList>
    </citation>
    <scope>NUCLEOTIDE SEQUENCE [LARGE SCALE GENOMIC DNA]</scope>
    <source>
        <strain evidence="5 6">DSM 43350</strain>
    </source>
</reference>
<dbReference type="PANTHER" id="PTHR33204">
    <property type="entry name" value="TRANSCRIPTIONAL REGULATOR, MARR FAMILY"/>
    <property type="match status" value="1"/>
</dbReference>
<dbReference type="PROSITE" id="PS51118">
    <property type="entry name" value="HTH_HXLR"/>
    <property type="match status" value="1"/>
</dbReference>
<protein>
    <submittedName>
        <fullName evidence="5">DNA-binding HxlR family transcriptional regulator</fullName>
    </submittedName>
</protein>
<dbReference type="Pfam" id="PF01638">
    <property type="entry name" value="HxlR"/>
    <property type="match status" value="1"/>
</dbReference>
<name>A0A7W9TGN8_9ACTN</name>
<sequence>MAARKDPRPCSIADTLALVGEKYSLLVLREVCLGNGRFDQLVRNTGAPRDILATRLRRLVDAGILAKHLYSERPQRFEYRPTRAGLELEPVLVTLMAWGDRHLRPDGDRPMLLEHSCGQTLTPAVTCRACGDEVRHEDLTARPQAPGWTVTGPTAA</sequence>
<dbReference type="Gene3D" id="1.10.10.10">
    <property type="entry name" value="Winged helix-like DNA-binding domain superfamily/Winged helix DNA-binding domain"/>
    <property type="match status" value="1"/>
</dbReference>
<comment type="caution">
    <text evidence="5">The sequence shown here is derived from an EMBL/GenBank/DDBJ whole genome shotgun (WGS) entry which is preliminary data.</text>
</comment>
<keyword evidence="6" id="KW-1185">Reference proteome</keyword>
<dbReference type="GO" id="GO:0003677">
    <property type="term" value="F:DNA binding"/>
    <property type="evidence" value="ECO:0007669"/>
    <property type="project" value="UniProtKB-KW"/>
</dbReference>
<dbReference type="SUPFAM" id="SSF46785">
    <property type="entry name" value="Winged helix' DNA-binding domain"/>
    <property type="match status" value="1"/>
</dbReference>
<dbReference type="InterPro" id="IPR036390">
    <property type="entry name" value="WH_DNA-bd_sf"/>
</dbReference>
<organism evidence="5 6">
    <name type="scientific">Streptomyces paradoxus</name>
    <dbReference type="NCBI Taxonomy" id="66375"/>
    <lineage>
        <taxon>Bacteria</taxon>
        <taxon>Bacillati</taxon>
        <taxon>Actinomycetota</taxon>
        <taxon>Actinomycetes</taxon>
        <taxon>Kitasatosporales</taxon>
        <taxon>Streptomycetaceae</taxon>
        <taxon>Streptomyces</taxon>
    </lineage>
</organism>
<evidence type="ECO:0000256" key="3">
    <source>
        <dbReference type="ARBA" id="ARBA00023163"/>
    </source>
</evidence>
<dbReference type="Proteomes" id="UP000591537">
    <property type="component" value="Unassembled WGS sequence"/>
</dbReference>
<keyword evidence="3" id="KW-0804">Transcription</keyword>
<dbReference type="AlphaFoldDB" id="A0A7W9TGN8"/>
<evidence type="ECO:0000313" key="6">
    <source>
        <dbReference type="Proteomes" id="UP000591537"/>
    </source>
</evidence>
<dbReference type="PANTHER" id="PTHR33204:SF18">
    <property type="entry name" value="TRANSCRIPTIONAL REGULATORY PROTEIN"/>
    <property type="match status" value="1"/>
</dbReference>
<accession>A0A7W9TGN8</accession>
<evidence type="ECO:0000259" key="4">
    <source>
        <dbReference type="PROSITE" id="PS51118"/>
    </source>
</evidence>
<dbReference type="RefSeq" id="WP_184562889.1">
    <property type="nucleotide sequence ID" value="NZ_BAAARS010000006.1"/>
</dbReference>
<gene>
    <name evidence="5" type="ORF">HNR57_004979</name>
</gene>
<keyword evidence="1" id="KW-0805">Transcription regulation</keyword>
<proteinExistence type="predicted"/>
<dbReference type="InterPro" id="IPR002577">
    <property type="entry name" value="HTH_HxlR"/>
</dbReference>
<dbReference type="InterPro" id="IPR036388">
    <property type="entry name" value="WH-like_DNA-bd_sf"/>
</dbReference>
<feature type="domain" description="HTH hxlR-type" evidence="4">
    <location>
        <begin position="10"/>
        <end position="107"/>
    </location>
</feature>
<evidence type="ECO:0000313" key="5">
    <source>
        <dbReference type="EMBL" id="MBB6079037.1"/>
    </source>
</evidence>
<dbReference type="EMBL" id="JACHGV010000007">
    <property type="protein sequence ID" value="MBB6079037.1"/>
    <property type="molecule type" value="Genomic_DNA"/>
</dbReference>
<evidence type="ECO:0000256" key="1">
    <source>
        <dbReference type="ARBA" id="ARBA00023015"/>
    </source>
</evidence>
<keyword evidence="2 5" id="KW-0238">DNA-binding</keyword>